<keyword evidence="2" id="KW-0418">Kinase</keyword>
<dbReference type="SUPFAM" id="SSF56112">
    <property type="entry name" value="Protein kinase-like (PK-like)"/>
    <property type="match status" value="1"/>
</dbReference>
<comment type="caution">
    <text evidence="2">The sequence shown here is derived from an EMBL/GenBank/DDBJ whole genome shotgun (WGS) entry which is preliminary data.</text>
</comment>
<sequence length="562" mass="65129">MATWTDGIRIIKGELMEYTQSRIESYGVNFKIFRGFQTCNLFIEKLENYMQLKENVVYGITQNPETNQYIVVIPDEFNSRRSYLNGKCKSCKQYNTSPAWCQSCDPWRTTQEWTSKNENIDNFIKELQFKATGYEKVIEWIPFNNLINLQEIEESELGFVLATWDKGIREIKGESGKYIQSRTMSSVDLIELNYSILEFLENFITVHMQKDYRIHGITQNAETGQYMLVIDFCNHKRKFVNGICEYCKRYNTNPVWCQICDPPKVDQKISGNKNVDNCIKEFQLKATAFENIIEWIPYNRLSNIKEINRGGFGIVYSSTWLDGKRTVEGDDSLGYVRHRKKFCEAALKTLSGSQINSEFLNEFKHRVQCRFEGSALEVYGLTQNTENGQFMMKLRLLTDISYDLSLIHKTGLIHVDFHSGNILLNQDIDGNIMSYITDLGLSRKQDEHNSEKRSVYGIMPYVAPEILNYMYQQHTQESDIYGFGIIMAEITTGKRFCDGSKYGHELAIKICSGLRPEFAGGTPDCYIELAKQCMDSNPQSRPIAENIYLKINQWKTILESEI</sequence>
<evidence type="ECO:0000313" key="2">
    <source>
        <dbReference type="EMBL" id="RIB27781.1"/>
    </source>
</evidence>
<dbReference type="Proteomes" id="UP000266673">
    <property type="component" value="Unassembled WGS sequence"/>
</dbReference>
<evidence type="ECO:0000259" key="1">
    <source>
        <dbReference type="PROSITE" id="PS50011"/>
    </source>
</evidence>
<keyword evidence="3" id="KW-1185">Reference proteome</keyword>
<accession>A0A397W128</accession>
<dbReference type="GO" id="GO:0004674">
    <property type="term" value="F:protein serine/threonine kinase activity"/>
    <property type="evidence" value="ECO:0007669"/>
    <property type="project" value="TreeGrafter"/>
</dbReference>
<evidence type="ECO:0000313" key="3">
    <source>
        <dbReference type="Proteomes" id="UP000266673"/>
    </source>
</evidence>
<dbReference type="EMBL" id="QKWP01000088">
    <property type="protein sequence ID" value="RIB27781.1"/>
    <property type="molecule type" value="Genomic_DNA"/>
</dbReference>
<keyword evidence="2" id="KW-0808">Transferase</keyword>
<feature type="domain" description="Protein kinase" evidence="1">
    <location>
        <begin position="301"/>
        <end position="555"/>
    </location>
</feature>
<dbReference type="STRING" id="44941.A0A397W128"/>
<proteinExistence type="predicted"/>
<dbReference type="InterPro" id="IPR051681">
    <property type="entry name" value="Ser/Thr_Kinases-Pseudokinases"/>
</dbReference>
<dbReference type="Pfam" id="PF00069">
    <property type="entry name" value="Pkinase"/>
    <property type="match status" value="1"/>
</dbReference>
<dbReference type="Gene3D" id="1.10.510.10">
    <property type="entry name" value="Transferase(Phosphotransferase) domain 1"/>
    <property type="match status" value="1"/>
</dbReference>
<dbReference type="AlphaFoldDB" id="A0A397W128"/>
<name>A0A397W128_9GLOM</name>
<dbReference type="PROSITE" id="PS50011">
    <property type="entry name" value="PROTEIN_KINASE_DOM"/>
    <property type="match status" value="1"/>
</dbReference>
<dbReference type="PANTHER" id="PTHR44329:SF214">
    <property type="entry name" value="PROTEIN KINASE DOMAIN-CONTAINING PROTEIN"/>
    <property type="match status" value="1"/>
</dbReference>
<gene>
    <name evidence="2" type="ORF">C2G38_2159769</name>
</gene>
<dbReference type="PANTHER" id="PTHR44329">
    <property type="entry name" value="SERINE/THREONINE-PROTEIN KINASE TNNI3K-RELATED"/>
    <property type="match status" value="1"/>
</dbReference>
<protein>
    <submittedName>
        <fullName evidence="2">Kinase-like domain-containing protein</fullName>
    </submittedName>
</protein>
<dbReference type="GO" id="GO:0005524">
    <property type="term" value="F:ATP binding"/>
    <property type="evidence" value="ECO:0007669"/>
    <property type="project" value="InterPro"/>
</dbReference>
<dbReference type="OrthoDB" id="10264738at2759"/>
<organism evidence="2 3">
    <name type="scientific">Gigaspora rosea</name>
    <dbReference type="NCBI Taxonomy" id="44941"/>
    <lineage>
        <taxon>Eukaryota</taxon>
        <taxon>Fungi</taxon>
        <taxon>Fungi incertae sedis</taxon>
        <taxon>Mucoromycota</taxon>
        <taxon>Glomeromycotina</taxon>
        <taxon>Glomeromycetes</taxon>
        <taxon>Diversisporales</taxon>
        <taxon>Gigasporaceae</taxon>
        <taxon>Gigaspora</taxon>
    </lineage>
</organism>
<dbReference type="InterPro" id="IPR000719">
    <property type="entry name" value="Prot_kinase_dom"/>
</dbReference>
<dbReference type="InterPro" id="IPR011009">
    <property type="entry name" value="Kinase-like_dom_sf"/>
</dbReference>
<reference evidence="2 3" key="1">
    <citation type="submission" date="2018-06" db="EMBL/GenBank/DDBJ databases">
        <title>Comparative genomics reveals the genomic features of Rhizophagus irregularis, R. cerebriforme, R. diaphanum and Gigaspora rosea, and their symbiotic lifestyle signature.</title>
        <authorList>
            <person name="Morin E."/>
            <person name="San Clemente H."/>
            <person name="Chen E.C.H."/>
            <person name="De La Providencia I."/>
            <person name="Hainaut M."/>
            <person name="Kuo A."/>
            <person name="Kohler A."/>
            <person name="Murat C."/>
            <person name="Tang N."/>
            <person name="Roy S."/>
            <person name="Loubradou J."/>
            <person name="Henrissat B."/>
            <person name="Grigoriev I.V."/>
            <person name="Corradi N."/>
            <person name="Roux C."/>
            <person name="Martin F.M."/>
        </authorList>
    </citation>
    <scope>NUCLEOTIDE SEQUENCE [LARGE SCALE GENOMIC DNA]</scope>
    <source>
        <strain evidence="2 3">DAOM 194757</strain>
    </source>
</reference>